<dbReference type="Proteomes" id="UP001576726">
    <property type="component" value="Unassembled WGS sequence"/>
</dbReference>
<organism evidence="1 2">
    <name type="scientific">Shewanella seohaensis</name>
    <dbReference type="NCBI Taxonomy" id="755175"/>
    <lineage>
        <taxon>Bacteria</taxon>
        <taxon>Pseudomonadati</taxon>
        <taxon>Pseudomonadota</taxon>
        <taxon>Gammaproteobacteria</taxon>
        <taxon>Alteromonadales</taxon>
        <taxon>Shewanellaceae</taxon>
        <taxon>Shewanella</taxon>
    </lineage>
</organism>
<sequence length="160" mass="17778">MEIDIVSYASIMGIELGMSPDDVEKVLGKPMDTGVSPSNYLVHKYLLSSNRLIVVCFDKIEPSSVIDVLVNVFDSDDFTVNGGELIQCTSLESHLHQLDKKIYACDNEILFLGLGIVLGEFSYKDNEYPKFVNIFNIGSQDDAIDKGIFKPSIIEQHNAL</sequence>
<proteinExistence type="predicted"/>
<protein>
    <submittedName>
        <fullName evidence="1">Uncharacterized protein</fullName>
    </submittedName>
</protein>
<evidence type="ECO:0000313" key="2">
    <source>
        <dbReference type="Proteomes" id="UP001576726"/>
    </source>
</evidence>
<dbReference type="EMBL" id="JBHFGJ010000003">
    <property type="protein sequence ID" value="MFB2652871.1"/>
    <property type="molecule type" value="Genomic_DNA"/>
</dbReference>
<dbReference type="RefSeq" id="WP_374918993.1">
    <property type="nucleotide sequence ID" value="NZ_JBHFGJ010000003.1"/>
</dbReference>
<keyword evidence="2" id="KW-1185">Reference proteome</keyword>
<comment type="caution">
    <text evidence="1">The sequence shown here is derived from an EMBL/GenBank/DDBJ whole genome shotgun (WGS) entry which is preliminary data.</text>
</comment>
<reference evidence="1 2" key="1">
    <citation type="submission" date="2024-09" db="EMBL/GenBank/DDBJ databases">
        <authorList>
            <person name="Zhang Y."/>
        </authorList>
    </citation>
    <scope>NUCLEOTIDE SEQUENCE [LARGE SCALE GENOMIC DNA]</scope>
    <source>
        <strain evidence="1 2">SH314</strain>
    </source>
</reference>
<evidence type="ECO:0000313" key="1">
    <source>
        <dbReference type="EMBL" id="MFB2652871.1"/>
    </source>
</evidence>
<accession>A0ABV4VUL0</accession>
<gene>
    <name evidence="1" type="ORF">ACE02L_08965</name>
</gene>
<name>A0ABV4VUL0_9GAMM</name>